<dbReference type="EMBL" id="CM041533">
    <property type="protein sequence ID" value="KAI3374733.1"/>
    <property type="molecule type" value="Genomic_DNA"/>
</dbReference>
<comment type="caution">
    <text evidence="1">The sequence shown here is derived from an EMBL/GenBank/DDBJ whole genome shotgun (WGS) entry which is preliminary data.</text>
</comment>
<keyword evidence="2" id="KW-1185">Reference proteome</keyword>
<organism evidence="1 2">
    <name type="scientific">Scortum barcoo</name>
    <name type="common">barcoo grunter</name>
    <dbReference type="NCBI Taxonomy" id="214431"/>
    <lineage>
        <taxon>Eukaryota</taxon>
        <taxon>Metazoa</taxon>
        <taxon>Chordata</taxon>
        <taxon>Craniata</taxon>
        <taxon>Vertebrata</taxon>
        <taxon>Euteleostomi</taxon>
        <taxon>Actinopterygii</taxon>
        <taxon>Neopterygii</taxon>
        <taxon>Teleostei</taxon>
        <taxon>Neoteleostei</taxon>
        <taxon>Acanthomorphata</taxon>
        <taxon>Eupercaria</taxon>
        <taxon>Centrarchiformes</taxon>
        <taxon>Terapontoidei</taxon>
        <taxon>Terapontidae</taxon>
        <taxon>Scortum</taxon>
    </lineage>
</organism>
<dbReference type="Proteomes" id="UP000831701">
    <property type="component" value="Chromosome 3"/>
</dbReference>
<sequence length="105" mass="11686">MQFNTLFFLVVASCLCLALANANYEDCCLKYVKTLSPLIQKKAVKYRMQVTDGGCNIPAVVFTMKKGRVYCANPSDDWVIKMMNAIDKNKNNDGKKTHGKGKVGD</sequence>
<protein>
    <submittedName>
        <fullName evidence="1">Uncharacterized protein</fullName>
    </submittedName>
</protein>
<gene>
    <name evidence="1" type="ORF">L3Q82_021287</name>
</gene>
<evidence type="ECO:0000313" key="1">
    <source>
        <dbReference type="EMBL" id="KAI3374733.1"/>
    </source>
</evidence>
<name>A0ACB8X3Q8_9TELE</name>
<reference evidence="1" key="1">
    <citation type="submission" date="2022-04" db="EMBL/GenBank/DDBJ databases">
        <title>Jade perch genome.</title>
        <authorList>
            <person name="Chao B."/>
        </authorList>
    </citation>
    <scope>NUCLEOTIDE SEQUENCE</scope>
    <source>
        <strain evidence="1">CB-2022</strain>
    </source>
</reference>
<proteinExistence type="predicted"/>
<evidence type="ECO:0000313" key="2">
    <source>
        <dbReference type="Proteomes" id="UP000831701"/>
    </source>
</evidence>
<accession>A0ACB8X3Q8</accession>